<dbReference type="Proteomes" id="UP000032483">
    <property type="component" value="Unassembled WGS sequence"/>
</dbReference>
<dbReference type="AlphaFoldDB" id="A0A0D8IZ31"/>
<gene>
    <name evidence="1" type="ORF">TQ39_09235</name>
</gene>
<evidence type="ECO:0000313" key="2">
    <source>
        <dbReference type="Proteomes" id="UP000032483"/>
    </source>
</evidence>
<comment type="caution">
    <text evidence="1">The sequence shown here is derived from an EMBL/GenBank/DDBJ whole genome shotgun (WGS) entry which is preliminary data.</text>
</comment>
<organism evidence="1 2">
    <name type="scientific">Ruthenibacterium lactatiformans</name>
    <dbReference type="NCBI Taxonomy" id="1550024"/>
    <lineage>
        <taxon>Bacteria</taxon>
        <taxon>Bacillati</taxon>
        <taxon>Bacillota</taxon>
        <taxon>Clostridia</taxon>
        <taxon>Eubacteriales</taxon>
        <taxon>Oscillospiraceae</taxon>
        <taxon>Ruthenibacterium</taxon>
    </lineage>
</organism>
<name>A0A0D8IZ31_9FIRM</name>
<keyword evidence="2" id="KW-1185">Reference proteome</keyword>
<accession>A0A0D8IZ31</accession>
<sequence length="192" mass="20194">MGKALSFHGIRKKATCQWPCFTAAPQGAPFSFFRIPVGTQTHLRGPAETPARTLLSAAFSGSQLRAAFGAAGGQDLAAVAALAAGQKAVLCGAVALLGLECTFHKKSSSLMEPQHLVVPSLLLSRKPSLLAETALQHKSITEKAALCQHFSAFFHPPASAAGGHARFFPSACFKQTACGNAIRVFYIVNKVM</sequence>
<dbReference type="EMBL" id="JXXK01000011">
    <property type="protein sequence ID" value="KJF39932.1"/>
    <property type="molecule type" value="Genomic_DNA"/>
</dbReference>
<reference evidence="1" key="1">
    <citation type="submission" date="2015-02" db="EMBL/GenBank/DDBJ databases">
        <title>A novel member of the family Ruminococcaceae isolated from human feces.</title>
        <authorList>
            <person name="Shkoporov A.N."/>
            <person name="Chaplin A.V."/>
            <person name="Motuzova O.V."/>
            <person name="Kafarskaia L.I."/>
            <person name="Khokhlova E.V."/>
            <person name="Efimov B.A."/>
        </authorList>
    </citation>
    <scope>NUCLEOTIDE SEQUENCE [LARGE SCALE GENOMIC DNA]</scope>
    <source>
        <strain evidence="1">585-1</strain>
    </source>
</reference>
<protein>
    <submittedName>
        <fullName evidence="1">Uncharacterized protein</fullName>
    </submittedName>
</protein>
<evidence type="ECO:0000313" key="1">
    <source>
        <dbReference type="EMBL" id="KJF39932.1"/>
    </source>
</evidence>
<proteinExistence type="predicted"/>